<dbReference type="Pfam" id="PF00395">
    <property type="entry name" value="SLH"/>
    <property type="match status" value="1"/>
</dbReference>
<protein>
    <submittedName>
        <fullName evidence="3">Carbohydrate porin</fullName>
    </submittedName>
</protein>
<feature type="chain" id="PRO_5044987352" evidence="1">
    <location>
        <begin position="26"/>
        <end position="466"/>
    </location>
</feature>
<sequence>MANLWKALMASPFVLGAALSNSAVAAETVSVDALSNSDSIQLAQVTSVSELSDVLPSDWAYTALQRLVEEYGCLEGYPDRSYRGNRAMTRYEFAAGLNACLDVIVQLIGPDGNSELETIKRLQEEFAAELATIRGRVDTLEADVAELEANQFSTTTKLKGQLDAHLVIPFDTDVQVDTDADGIADTDADEVTFEYRTRLNLDTSFTGEDRLRTRLQFGDSNNSATGIPGNLARDGGTGNNVVIDDVYYSFPVGSRVSGIIAANSIVSDDFVSSTIVPFDGPSVGDYGGPQFYDQLGIGGNSLGVGFNVALTENLIFDAGYATGAGQDASQGIFDEYEYIFQLNYLSDGIIDAAVTYMGGSSDALNDEDEIIAGLLSLDFGGFELAGYYADQDGDDSYQFGAALPNLLGDGVGIYYTQDFDDNEVIEGYMSAKINKYWTLTPSVIYGNPDGGDNDGLYGVVRSTFKF</sequence>
<dbReference type="RefSeq" id="WP_215617076.1">
    <property type="nucleotide sequence ID" value="NZ_JADOER010000004.1"/>
</dbReference>
<feature type="domain" description="SLH" evidence="2">
    <location>
        <begin position="47"/>
        <end position="111"/>
    </location>
</feature>
<organism evidence="3 4">
    <name type="scientific">Leptothoe kymatousa TAU-MAC 1615</name>
    <dbReference type="NCBI Taxonomy" id="2364775"/>
    <lineage>
        <taxon>Bacteria</taxon>
        <taxon>Bacillati</taxon>
        <taxon>Cyanobacteriota</taxon>
        <taxon>Cyanophyceae</taxon>
        <taxon>Nodosilineales</taxon>
        <taxon>Cymatolegaceae</taxon>
        <taxon>Leptothoe</taxon>
        <taxon>Leptothoe kymatousa</taxon>
    </lineage>
</organism>
<evidence type="ECO:0000256" key="1">
    <source>
        <dbReference type="RuleBase" id="RU363072"/>
    </source>
</evidence>
<dbReference type="PANTHER" id="PTHR43308">
    <property type="entry name" value="OUTER MEMBRANE PROTEIN ALPHA-RELATED"/>
    <property type="match status" value="1"/>
</dbReference>
<dbReference type="PANTHER" id="PTHR43308:SF1">
    <property type="entry name" value="OUTER MEMBRANE PROTEIN ALPHA"/>
    <property type="match status" value="1"/>
</dbReference>
<dbReference type="PROSITE" id="PS51272">
    <property type="entry name" value="SLH"/>
    <property type="match status" value="1"/>
</dbReference>
<proteinExistence type="inferred from homology"/>
<gene>
    <name evidence="3" type="ORF">IXB28_03070</name>
</gene>
<evidence type="ECO:0000259" key="2">
    <source>
        <dbReference type="PROSITE" id="PS51272"/>
    </source>
</evidence>
<dbReference type="Pfam" id="PF04966">
    <property type="entry name" value="OprB"/>
    <property type="match status" value="1"/>
</dbReference>
<comment type="similarity">
    <text evidence="1">Belongs to the OprB family.</text>
</comment>
<dbReference type="NCBIfam" id="NF033921">
    <property type="entry name" value="por_somb"/>
    <property type="match status" value="1"/>
</dbReference>
<dbReference type="InterPro" id="IPR051465">
    <property type="entry name" value="Cell_Envelope_Struct_Comp"/>
</dbReference>
<accession>A0ABS5Y0P5</accession>
<evidence type="ECO:0000313" key="4">
    <source>
        <dbReference type="Proteomes" id="UP001196661"/>
    </source>
</evidence>
<keyword evidence="4" id="KW-1185">Reference proteome</keyword>
<dbReference type="InterPro" id="IPR001119">
    <property type="entry name" value="SLH_dom"/>
</dbReference>
<dbReference type="EMBL" id="JADOER010000004">
    <property type="protein sequence ID" value="MBT9311176.1"/>
    <property type="molecule type" value="Genomic_DNA"/>
</dbReference>
<comment type="caution">
    <text evidence="3">The sequence shown here is derived from an EMBL/GenBank/DDBJ whole genome shotgun (WGS) entry which is preliminary data.</text>
</comment>
<dbReference type="InterPro" id="IPR047684">
    <property type="entry name" value="Por_som-like"/>
</dbReference>
<feature type="signal peptide" evidence="1">
    <location>
        <begin position="1"/>
        <end position="25"/>
    </location>
</feature>
<reference evidence="3 4" key="1">
    <citation type="journal article" date="2021" name="Mar. Drugs">
        <title>Genome Reduction and Secondary Metabolism of the Marine Sponge-Associated Cyanobacterium Leptothoe.</title>
        <authorList>
            <person name="Konstantinou D."/>
            <person name="Popin R.V."/>
            <person name="Fewer D.P."/>
            <person name="Sivonen K."/>
            <person name="Gkelis S."/>
        </authorList>
    </citation>
    <scope>NUCLEOTIDE SEQUENCE [LARGE SCALE GENOMIC DNA]</scope>
    <source>
        <strain evidence="3 4">TAU-MAC 1615</strain>
    </source>
</reference>
<dbReference type="Proteomes" id="UP001196661">
    <property type="component" value="Unassembled WGS sequence"/>
</dbReference>
<name>A0ABS5Y0P5_9CYAN</name>
<evidence type="ECO:0000313" key="3">
    <source>
        <dbReference type="EMBL" id="MBT9311176.1"/>
    </source>
</evidence>
<keyword evidence="1" id="KW-0732">Signal</keyword>
<dbReference type="InterPro" id="IPR007049">
    <property type="entry name" value="Carb-sel_porin_OprB"/>
</dbReference>